<name>A0A9P6X8W7_RHIOR</name>
<gene>
    <name evidence="2" type="ORF">G6F64_006373</name>
</gene>
<organism evidence="2 3">
    <name type="scientific">Rhizopus oryzae</name>
    <name type="common">Mucormycosis agent</name>
    <name type="synonym">Rhizopus arrhizus var. delemar</name>
    <dbReference type="NCBI Taxonomy" id="64495"/>
    <lineage>
        <taxon>Eukaryota</taxon>
        <taxon>Fungi</taxon>
        <taxon>Fungi incertae sedis</taxon>
        <taxon>Mucoromycota</taxon>
        <taxon>Mucoromycotina</taxon>
        <taxon>Mucoromycetes</taxon>
        <taxon>Mucorales</taxon>
        <taxon>Mucorineae</taxon>
        <taxon>Rhizopodaceae</taxon>
        <taxon>Rhizopus</taxon>
    </lineage>
</organism>
<dbReference type="PANTHER" id="PTHR43591">
    <property type="entry name" value="METHYLTRANSFERASE"/>
    <property type="match status" value="1"/>
</dbReference>
<evidence type="ECO:0000313" key="3">
    <source>
        <dbReference type="Proteomes" id="UP000716291"/>
    </source>
</evidence>
<dbReference type="CDD" id="cd02440">
    <property type="entry name" value="AdoMet_MTases"/>
    <property type="match status" value="1"/>
</dbReference>
<dbReference type="AlphaFoldDB" id="A0A9P6X8W7"/>
<comment type="caution">
    <text evidence="2">The sequence shown here is derived from an EMBL/GenBank/DDBJ whole genome shotgun (WGS) entry which is preliminary data.</text>
</comment>
<dbReference type="Pfam" id="PF13649">
    <property type="entry name" value="Methyltransf_25"/>
    <property type="match status" value="1"/>
</dbReference>
<dbReference type="InterPro" id="IPR041698">
    <property type="entry name" value="Methyltransf_25"/>
</dbReference>
<accession>A0A9P6X8W7</accession>
<protein>
    <recommendedName>
        <fullName evidence="1">Methyltransferase domain-containing protein</fullName>
    </recommendedName>
</protein>
<dbReference type="InterPro" id="IPR029063">
    <property type="entry name" value="SAM-dependent_MTases_sf"/>
</dbReference>
<evidence type="ECO:0000259" key="1">
    <source>
        <dbReference type="Pfam" id="PF13649"/>
    </source>
</evidence>
<dbReference type="Proteomes" id="UP000716291">
    <property type="component" value="Unassembled WGS sequence"/>
</dbReference>
<keyword evidence="3" id="KW-1185">Reference proteome</keyword>
<feature type="domain" description="Methyltransferase" evidence="1">
    <location>
        <begin position="97"/>
        <end position="188"/>
    </location>
</feature>
<dbReference type="Gene3D" id="3.40.50.150">
    <property type="entry name" value="Vaccinia Virus protein VP39"/>
    <property type="match status" value="1"/>
</dbReference>
<proteinExistence type="predicted"/>
<dbReference type="EMBL" id="JAANQT010000847">
    <property type="protein sequence ID" value="KAG1308001.1"/>
    <property type="molecule type" value="Genomic_DNA"/>
</dbReference>
<reference evidence="2" key="1">
    <citation type="journal article" date="2020" name="Microb. Genom.">
        <title>Genetic diversity of clinical and environmental Mucorales isolates obtained from an investigation of mucormycosis cases among solid organ transplant recipients.</title>
        <authorList>
            <person name="Nguyen M.H."/>
            <person name="Kaul D."/>
            <person name="Muto C."/>
            <person name="Cheng S.J."/>
            <person name="Richter R.A."/>
            <person name="Bruno V.M."/>
            <person name="Liu G."/>
            <person name="Beyhan S."/>
            <person name="Sundermann A.J."/>
            <person name="Mounaud S."/>
            <person name="Pasculle A.W."/>
            <person name="Nierman W.C."/>
            <person name="Driscoll E."/>
            <person name="Cumbie R."/>
            <person name="Clancy C.J."/>
            <person name="Dupont C.L."/>
        </authorList>
    </citation>
    <scope>NUCLEOTIDE SEQUENCE</scope>
    <source>
        <strain evidence="2">GL11</strain>
    </source>
</reference>
<evidence type="ECO:0000313" key="2">
    <source>
        <dbReference type="EMBL" id="KAG1308001.1"/>
    </source>
</evidence>
<dbReference type="SUPFAM" id="SSF53335">
    <property type="entry name" value="S-adenosyl-L-methionine-dependent methyltransferases"/>
    <property type="match status" value="1"/>
</dbReference>
<sequence>MQSSKAELWGPFSGKTMSLMQEKTTTVAVDTTMVMNHTTINTKREFHSEETSSYWLPKDEEEQQRLTAQHFAFKELYNGNILRSVSENLDFEKGISVLDVGCGSGAWIMDMTHDYPNCTFHGCDIVDTTNKILKIDQFTFKLGNVVQGLPYEDNVFDFVHMRFFIFALRKEEWPIAIKELIRVTKSGGMLQLMESIFKVPVGSSFPTHFSDIVYSIATSKGQNIKITEELEGMLSANDNVKVVQSDYRHCSLNTGTSTAKKLIWNTMKVMKTALPNIKSIIGLESEEDVLKYINELSYCLSHTECGFDTCCISVQKM</sequence>